<dbReference type="EMBL" id="LIST01000002">
    <property type="protein sequence ID" value="KOX97156.1"/>
    <property type="molecule type" value="Genomic_DNA"/>
</dbReference>
<keyword evidence="2" id="KW-1185">Reference proteome</keyword>
<gene>
    <name evidence="1" type="ORF">AMR74_06955</name>
</gene>
<comment type="caution">
    <text evidence="1">The sequence shown here is derived from an EMBL/GenBank/DDBJ whole genome shotgun (WGS) entry which is preliminary data.</text>
</comment>
<dbReference type="Proteomes" id="UP000037747">
    <property type="component" value="Unassembled WGS sequence"/>
</dbReference>
<organism evidence="1 2">
    <name type="scientific">Halorubrum tropicale</name>
    <dbReference type="NCBI Taxonomy" id="1765655"/>
    <lineage>
        <taxon>Archaea</taxon>
        <taxon>Methanobacteriati</taxon>
        <taxon>Methanobacteriota</taxon>
        <taxon>Stenosarchaea group</taxon>
        <taxon>Halobacteria</taxon>
        <taxon>Halobacteriales</taxon>
        <taxon>Haloferacaceae</taxon>
        <taxon>Halorubrum</taxon>
    </lineage>
</organism>
<dbReference type="STRING" id="1765655.AMR74_06955"/>
<sequence>MAEEYDKLVRDEIPEIIEADGGRAQTHVAGEDEYADRLAAKLAEETAEYRETRDPRELADVLEVVHALRELSGLTAEELDEMRSEKAERRGRFDERIVLERAEE</sequence>
<dbReference type="InterPro" id="IPR038735">
    <property type="entry name" value="MSMEG_1276-like_NTP-PPase_dom"/>
</dbReference>
<dbReference type="RefSeq" id="WP_053771332.1">
    <property type="nucleotide sequence ID" value="NZ_LIST01000002.1"/>
</dbReference>
<evidence type="ECO:0000313" key="1">
    <source>
        <dbReference type="EMBL" id="KOX97156.1"/>
    </source>
</evidence>
<protein>
    <recommendedName>
        <fullName evidence="3">Phosphoribosyl-ATP pyrophosphohydrolase</fullName>
    </recommendedName>
</protein>
<accession>A0A0N0UAV1</accession>
<dbReference type="AlphaFoldDB" id="A0A0N0UAV1"/>
<dbReference type="CDD" id="cd11532">
    <property type="entry name" value="NTP-PPase_COG4997"/>
    <property type="match status" value="1"/>
</dbReference>
<evidence type="ECO:0008006" key="3">
    <source>
        <dbReference type="Google" id="ProtNLM"/>
    </source>
</evidence>
<evidence type="ECO:0000313" key="2">
    <source>
        <dbReference type="Proteomes" id="UP000037747"/>
    </source>
</evidence>
<dbReference type="PATRIC" id="fig|1705389.3.peg.3374"/>
<reference evidence="1 2" key="1">
    <citation type="submission" date="2015-08" db="EMBL/GenBank/DDBJ databases">
        <title>Genomes of Isolates from Cabo Rojo, PR.</title>
        <authorList>
            <person name="Sanchez-Nieves R.L."/>
            <person name="Montalvo-Rodriguez R."/>
        </authorList>
    </citation>
    <scope>NUCLEOTIDE SEQUENCE [LARGE SCALE GENOMIC DNA]</scope>
    <source>
        <strain evidence="1 2">5</strain>
    </source>
</reference>
<dbReference type="OrthoDB" id="313097at2157"/>
<proteinExistence type="predicted"/>
<name>A0A0N0UAV1_9EURY</name>